<gene>
    <name evidence="1" type="ORF">SNE40_012871</name>
</gene>
<dbReference type="Proteomes" id="UP001347796">
    <property type="component" value="Unassembled WGS sequence"/>
</dbReference>
<sequence>MEMTDSLYKINHENSTLQANITEDGNWGTVEDLPNFNFYEAVLRQTWFGKDIHTCGQHTYNLSDANVKPVKATLQATAGIFNDYFPLSKFIVESIHQPLGAVEAYMNFTIASPQKC</sequence>
<accession>A0AAN8PG25</accession>
<protein>
    <submittedName>
        <fullName evidence="1">Uncharacterized protein</fullName>
    </submittedName>
</protein>
<dbReference type="EMBL" id="JAZGQO010000009">
    <property type="protein sequence ID" value="KAK6178032.1"/>
    <property type="molecule type" value="Genomic_DNA"/>
</dbReference>
<keyword evidence="2" id="KW-1185">Reference proteome</keyword>
<evidence type="ECO:0000313" key="2">
    <source>
        <dbReference type="Proteomes" id="UP001347796"/>
    </source>
</evidence>
<organism evidence="1 2">
    <name type="scientific">Patella caerulea</name>
    <name type="common">Rayed Mediterranean limpet</name>
    <dbReference type="NCBI Taxonomy" id="87958"/>
    <lineage>
        <taxon>Eukaryota</taxon>
        <taxon>Metazoa</taxon>
        <taxon>Spiralia</taxon>
        <taxon>Lophotrochozoa</taxon>
        <taxon>Mollusca</taxon>
        <taxon>Gastropoda</taxon>
        <taxon>Patellogastropoda</taxon>
        <taxon>Patelloidea</taxon>
        <taxon>Patellidae</taxon>
        <taxon>Patella</taxon>
    </lineage>
</organism>
<evidence type="ECO:0000313" key="1">
    <source>
        <dbReference type="EMBL" id="KAK6178032.1"/>
    </source>
</evidence>
<name>A0AAN8PG25_PATCE</name>
<proteinExistence type="predicted"/>
<comment type="caution">
    <text evidence="1">The sequence shown here is derived from an EMBL/GenBank/DDBJ whole genome shotgun (WGS) entry which is preliminary data.</text>
</comment>
<reference evidence="1 2" key="1">
    <citation type="submission" date="2024-01" db="EMBL/GenBank/DDBJ databases">
        <title>The genome of the rayed Mediterranean limpet Patella caerulea (Linnaeus, 1758).</title>
        <authorList>
            <person name="Anh-Thu Weber A."/>
            <person name="Halstead-Nussloch G."/>
        </authorList>
    </citation>
    <scope>NUCLEOTIDE SEQUENCE [LARGE SCALE GENOMIC DNA]</scope>
    <source>
        <strain evidence="1">AATW-2023a</strain>
        <tissue evidence="1">Whole specimen</tissue>
    </source>
</reference>
<dbReference type="AlphaFoldDB" id="A0AAN8PG25"/>